<dbReference type="SUPFAM" id="SSF55729">
    <property type="entry name" value="Acyl-CoA N-acyltransferases (Nat)"/>
    <property type="match status" value="1"/>
</dbReference>
<sequence length="140" mass="15834">MEIEITSSITDTDKNELFRGLRSYNEQFICTGDWGQFGVYARNESGEMVGGLISSRKGLWLCVDYLWVSESTRGSGIGGELLRAAEQEGARNGCKHSLVDTFSFQALPFYLKQGYEKQMTLPDFPQEGMQRHYLIKTNIS</sequence>
<dbReference type="InterPro" id="IPR016181">
    <property type="entry name" value="Acyl_CoA_acyltransferase"/>
</dbReference>
<organism evidence="2 3">
    <name type="scientific">Pantoea cypripedii</name>
    <name type="common">Pectobacterium cypripedii</name>
    <name type="synonym">Erwinia cypripedii</name>
    <dbReference type="NCBI Taxonomy" id="55209"/>
    <lineage>
        <taxon>Bacteria</taxon>
        <taxon>Pseudomonadati</taxon>
        <taxon>Pseudomonadota</taxon>
        <taxon>Gammaproteobacteria</taxon>
        <taxon>Enterobacterales</taxon>
        <taxon>Erwiniaceae</taxon>
        <taxon>Pantoea</taxon>
    </lineage>
</organism>
<evidence type="ECO:0000259" key="1">
    <source>
        <dbReference type="PROSITE" id="PS51186"/>
    </source>
</evidence>
<dbReference type="Pfam" id="PF00583">
    <property type="entry name" value="Acetyltransf_1"/>
    <property type="match status" value="1"/>
</dbReference>
<accession>A0A1X1EM75</accession>
<dbReference type="STRING" id="55209.HA50_25880"/>
<dbReference type="Gene3D" id="3.40.630.30">
    <property type="match status" value="1"/>
</dbReference>
<dbReference type="GO" id="GO:0016747">
    <property type="term" value="F:acyltransferase activity, transferring groups other than amino-acyl groups"/>
    <property type="evidence" value="ECO:0007669"/>
    <property type="project" value="InterPro"/>
</dbReference>
<keyword evidence="2" id="KW-0808">Transferase</keyword>
<reference evidence="2 3" key="1">
    <citation type="journal article" date="2017" name="Antonie Van Leeuwenhoek">
        <title>Phylogenomic resolution of the bacterial genus Pantoea and its relationship with Erwinia and Tatumella.</title>
        <authorList>
            <person name="Palmer M."/>
            <person name="Steenkamp E.T."/>
            <person name="Coetzee M.P."/>
            <person name="Chan W.Y."/>
            <person name="van Zyl E."/>
            <person name="De Maayer P."/>
            <person name="Coutinho T.A."/>
            <person name="Blom J."/>
            <person name="Smits T.H."/>
            <person name="Duffy B."/>
            <person name="Venter S.N."/>
        </authorList>
    </citation>
    <scope>NUCLEOTIDE SEQUENCE [LARGE SCALE GENOMIC DNA]</scope>
    <source>
        <strain evidence="2 3">LMG 2657</strain>
    </source>
</reference>
<dbReference type="AlphaFoldDB" id="A0A1X1EM75"/>
<protein>
    <submittedName>
        <fullName evidence="2">N-acetyltransferase</fullName>
    </submittedName>
</protein>
<comment type="caution">
    <text evidence="2">The sequence shown here is derived from an EMBL/GenBank/DDBJ whole genome shotgun (WGS) entry which is preliminary data.</text>
</comment>
<gene>
    <name evidence="2" type="ORF">HA50_25880</name>
</gene>
<evidence type="ECO:0000313" key="3">
    <source>
        <dbReference type="Proteomes" id="UP000193749"/>
    </source>
</evidence>
<dbReference type="RefSeq" id="WP_084879731.1">
    <property type="nucleotide sequence ID" value="NZ_JAGGMY010000002.1"/>
</dbReference>
<name>A0A1X1EM75_PANCY</name>
<feature type="domain" description="N-acetyltransferase" evidence="1">
    <location>
        <begin position="1"/>
        <end position="140"/>
    </location>
</feature>
<proteinExistence type="predicted"/>
<dbReference type="OrthoDB" id="9787920at2"/>
<evidence type="ECO:0000313" key="2">
    <source>
        <dbReference type="EMBL" id="ORM90011.1"/>
    </source>
</evidence>
<dbReference type="EMBL" id="MLJI01000002">
    <property type="protein sequence ID" value="ORM90011.1"/>
    <property type="molecule type" value="Genomic_DNA"/>
</dbReference>
<dbReference type="InterPro" id="IPR000182">
    <property type="entry name" value="GNAT_dom"/>
</dbReference>
<dbReference type="PROSITE" id="PS51186">
    <property type="entry name" value="GNAT"/>
    <property type="match status" value="1"/>
</dbReference>
<keyword evidence="3" id="KW-1185">Reference proteome</keyword>
<dbReference type="CDD" id="cd04301">
    <property type="entry name" value="NAT_SF"/>
    <property type="match status" value="1"/>
</dbReference>
<dbReference type="Proteomes" id="UP000193749">
    <property type="component" value="Unassembled WGS sequence"/>
</dbReference>